<accession>A0ABR3IPF1</accession>
<keyword evidence="1" id="KW-1133">Transmembrane helix</keyword>
<dbReference type="EMBL" id="JASNQZ010000019">
    <property type="protein sequence ID" value="KAL0945167.1"/>
    <property type="molecule type" value="Genomic_DNA"/>
</dbReference>
<gene>
    <name evidence="2" type="ORF">HGRIS_004318</name>
</gene>
<evidence type="ECO:0000313" key="2">
    <source>
        <dbReference type="EMBL" id="KAL0945167.1"/>
    </source>
</evidence>
<reference evidence="3" key="1">
    <citation type="submission" date="2024-06" db="EMBL/GenBank/DDBJ databases">
        <title>Multi-omics analyses provide insights into the biosynthesis of the anticancer antibiotic pleurotin in Hohenbuehelia grisea.</title>
        <authorList>
            <person name="Weaver J.A."/>
            <person name="Alberti F."/>
        </authorList>
    </citation>
    <scope>NUCLEOTIDE SEQUENCE [LARGE SCALE GENOMIC DNA]</scope>
    <source>
        <strain evidence="3">T-177</strain>
    </source>
</reference>
<sequence length="467" mass="51098">MCNSKATPSPMLLRVANNSNRVQFATYPRKAETANWDGPVGGGDEKEPPVRNGDDKVKAWIPLPLRGIFLCSLVSFLVALAIILEVLLDQSNKHQGFATRGDIEDKKDAMHYVYTIPPTAIAAFLAAMWAWTDVENQEDAALHRSREGRLSSSKESPSRLQSSQQLHCLVPCLDEQALPGLPDLRHGPAVSCIPTTSRRFLSREGYMVDQARCVGCVVLCIFSLYAHFIADMPVNNLRTLGLNQNEEFFNLTTFVTAAGFASASVLYNLGEPPFVHQPYTIAPFGIPRNVIANGTIFANTTALKSDSGCRPITFNMERLADGSGWNNSVNSNGCTFTVSVDRNASTLFGTGTPTCTNQVPQQFAPVIFWFFTSVLPDFVENRDPNTGDHHVNFSVAAVGYTAQVWKRRDMPSSTKSTMDGDGRPGITFSIQFVILFAHSSIVIPDDSTGGDLPVLEELDTDPWPLAS</sequence>
<feature type="transmembrane region" description="Helical" evidence="1">
    <location>
        <begin position="67"/>
        <end position="88"/>
    </location>
</feature>
<dbReference type="Proteomes" id="UP001556367">
    <property type="component" value="Unassembled WGS sequence"/>
</dbReference>
<name>A0ABR3IPF1_9AGAR</name>
<protein>
    <submittedName>
        <fullName evidence="2">Uncharacterized protein</fullName>
    </submittedName>
</protein>
<keyword evidence="3" id="KW-1185">Reference proteome</keyword>
<evidence type="ECO:0000256" key="1">
    <source>
        <dbReference type="SAM" id="Phobius"/>
    </source>
</evidence>
<organism evidence="2 3">
    <name type="scientific">Hohenbuehelia grisea</name>
    <dbReference type="NCBI Taxonomy" id="104357"/>
    <lineage>
        <taxon>Eukaryota</taxon>
        <taxon>Fungi</taxon>
        <taxon>Dikarya</taxon>
        <taxon>Basidiomycota</taxon>
        <taxon>Agaricomycotina</taxon>
        <taxon>Agaricomycetes</taxon>
        <taxon>Agaricomycetidae</taxon>
        <taxon>Agaricales</taxon>
        <taxon>Pleurotineae</taxon>
        <taxon>Pleurotaceae</taxon>
        <taxon>Hohenbuehelia</taxon>
    </lineage>
</organism>
<keyword evidence="1" id="KW-0812">Transmembrane</keyword>
<keyword evidence="1" id="KW-0472">Membrane</keyword>
<proteinExistence type="predicted"/>
<feature type="transmembrane region" description="Helical" evidence="1">
    <location>
        <begin position="109"/>
        <end position="131"/>
    </location>
</feature>
<comment type="caution">
    <text evidence="2">The sequence shown here is derived from an EMBL/GenBank/DDBJ whole genome shotgun (WGS) entry which is preliminary data.</text>
</comment>
<evidence type="ECO:0000313" key="3">
    <source>
        <dbReference type="Proteomes" id="UP001556367"/>
    </source>
</evidence>